<dbReference type="OrthoDB" id="10650855at2759"/>
<keyword evidence="2" id="KW-1133">Transmembrane helix</keyword>
<feature type="chain" id="PRO_5007295797" description="Proteophosphoglycan ppg4" evidence="3">
    <location>
        <begin position="23"/>
        <end position="1037"/>
    </location>
</feature>
<reference evidence="4 5" key="1">
    <citation type="journal article" date="2015" name="Genome Biol. Evol.">
        <title>Phylogenomic analyses indicate that early fungi evolved digesting cell walls of algal ancestors of land plants.</title>
        <authorList>
            <person name="Chang Y."/>
            <person name="Wang S."/>
            <person name="Sekimoto S."/>
            <person name="Aerts A.L."/>
            <person name="Choi C."/>
            <person name="Clum A."/>
            <person name="LaButti K.M."/>
            <person name="Lindquist E.A."/>
            <person name="Yee Ngan C."/>
            <person name="Ohm R.A."/>
            <person name="Salamov A.A."/>
            <person name="Grigoriev I.V."/>
            <person name="Spatafora J.W."/>
            <person name="Berbee M.L."/>
        </authorList>
    </citation>
    <scope>NUCLEOTIDE SEQUENCE [LARGE SCALE GENOMIC DNA]</scope>
    <source>
        <strain evidence="4 5">JEL478</strain>
    </source>
</reference>
<feature type="region of interest" description="Disordered" evidence="1">
    <location>
        <begin position="48"/>
        <end position="79"/>
    </location>
</feature>
<evidence type="ECO:0000256" key="3">
    <source>
        <dbReference type="SAM" id="SignalP"/>
    </source>
</evidence>
<feature type="region of interest" description="Disordered" evidence="1">
    <location>
        <begin position="387"/>
        <end position="523"/>
    </location>
</feature>
<feature type="compositionally biased region" description="Pro residues" evidence="1">
    <location>
        <begin position="348"/>
        <end position="357"/>
    </location>
</feature>
<gene>
    <name evidence="4" type="ORF">M427DRAFT_38934</name>
</gene>
<evidence type="ECO:0000313" key="5">
    <source>
        <dbReference type="Proteomes" id="UP000070544"/>
    </source>
</evidence>
<evidence type="ECO:0000256" key="2">
    <source>
        <dbReference type="SAM" id="Phobius"/>
    </source>
</evidence>
<feature type="region of interest" description="Disordered" evidence="1">
    <location>
        <begin position="1000"/>
        <end position="1037"/>
    </location>
</feature>
<feature type="compositionally biased region" description="Low complexity" evidence="1">
    <location>
        <begin position="62"/>
        <end position="74"/>
    </location>
</feature>
<dbReference type="AlphaFoldDB" id="A0A138ZY22"/>
<feature type="region of interest" description="Disordered" evidence="1">
    <location>
        <begin position="541"/>
        <end position="680"/>
    </location>
</feature>
<keyword evidence="5" id="KW-1185">Reference proteome</keyword>
<accession>A0A138ZY22</accession>
<feature type="compositionally biased region" description="Polar residues" evidence="1">
    <location>
        <begin position="267"/>
        <end position="295"/>
    </location>
</feature>
<feature type="compositionally biased region" description="Low complexity" evidence="1">
    <location>
        <begin position="322"/>
        <end position="335"/>
    </location>
</feature>
<feature type="region of interest" description="Disordered" evidence="1">
    <location>
        <begin position="829"/>
        <end position="921"/>
    </location>
</feature>
<feature type="signal peptide" evidence="3">
    <location>
        <begin position="1"/>
        <end position="22"/>
    </location>
</feature>
<evidence type="ECO:0000256" key="1">
    <source>
        <dbReference type="SAM" id="MobiDB-lite"/>
    </source>
</evidence>
<organism evidence="4 5">
    <name type="scientific">Gonapodya prolifera (strain JEL478)</name>
    <name type="common">Monoblepharis prolifera</name>
    <dbReference type="NCBI Taxonomy" id="1344416"/>
    <lineage>
        <taxon>Eukaryota</taxon>
        <taxon>Fungi</taxon>
        <taxon>Fungi incertae sedis</taxon>
        <taxon>Chytridiomycota</taxon>
        <taxon>Chytridiomycota incertae sedis</taxon>
        <taxon>Monoblepharidomycetes</taxon>
        <taxon>Monoblepharidales</taxon>
        <taxon>Gonapodyaceae</taxon>
        <taxon>Gonapodya</taxon>
    </lineage>
</organism>
<name>A0A138ZY22_GONPJ</name>
<protein>
    <recommendedName>
        <fullName evidence="6">Proteophosphoglycan ppg4</fullName>
    </recommendedName>
</protein>
<dbReference type="EMBL" id="KQ965865">
    <property type="protein sequence ID" value="KXS09396.1"/>
    <property type="molecule type" value="Genomic_DNA"/>
</dbReference>
<feature type="compositionally biased region" description="Low complexity" evidence="1">
    <location>
        <begin position="358"/>
        <end position="367"/>
    </location>
</feature>
<feature type="region of interest" description="Disordered" evidence="1">
    <location>
        <begin position="194"/>
        <end position="370"/>
    </location>
</feature>
<dbReference type="Proteomes" id="UP000070544">
    <property type="component" value="Unassembled WGS sequence"/>
</dbReference>
<proteinExistence type="predicted"/>
<feature type="compositionally biased region" description="Basic residues" evidence="1">
    <location>
        <begin position="555"/>
        <end position="565"/>
    </location>
</feature>
<evidence type="ECO:0008006" key="6">
    <source>
        <dbReference type="Google" id="ProtNLM"/>
    </source>
</evidence>
<feature type="compositionally biased region" description="Gly residues" evidence="1">
    <location>
        <begin position="244"/>
        <end position="256"/>
    </location>
</feature>
<keyword evidence="2" id="KW-0812">Transmembrane</keyword>
<keyword evidence="3" id="KW-0732">Signal</keyword>
<feature type="compositionally biased region" description="Low complexity" evidence="1">
    <location>
        <begin position="431"/>
        <end position="440"/>
    </location>
</feature>
<sequence length="1037" mass="109127">MHRYAQSVFLVALLLLLPSSIALAPTPLPRSPVYPRYAPLPTPTAPTWPHPQYPLSSAGNTPQPAQRQAVPPQRHLTPRDPVLVDPFLADSLVPRDLNMVSDRAPGSMHQLPPPPSADTLAPSVRAVASVIVTAFFIMLFLAVLASAFMISVKRRARLTTAAAAHILQLFSRPTATATSLATLPTFRSLARLFRSPPRAFPDDAETPRMPQGGRRHQTQDWHGSGGGVKRSRSPMPPGRHARGQDGGGRLLGGEGATGRPASPFPSGGNSVHQSYLSSNHTSQHTQVPPASSSPDPSGHGWELVESKEDRRRHRKTDSGQLPPAERAALVADALPAPAPGTPNLSWRPLPPQSPSRQPPSSARSPQQGTLQLDVPLDFSTVAAMAERSAARRASHRPSPSIGAGTGVNQVGVGGASYSKALTGERRGSGGTITSTASGKSVPQTSGRQDIAAAPVAATRSGVQVPWSPLRDGTRLPRSTPDSGGAGGPERRNALLPTPPMTPGSSQSGLSGGTSTEDVGGMVSGTTSTVSALITPLLTITPSEDIAGGEGGKGDRTRRRRHRRTGKSGSGSHPVAMGRKGPPSDLSGVYRTDDVVDGESTGKAATVEVTTSGRSHMLEHSSGAPRKAGAAIKPRSVSMSAGPRAAKPPYAGRHFEDSSMQRLQPTPPPSPPSASVRDRRNSAGQVLVKGPMGVNNSSWGWQGDEPMDFIEEPPHAMSQSFSFGRSDVWPNHHFLSEDLNDYRTMVPEHTPRRYLLGSDHALLAALEVPHEPERGRSTYYSPFATGVDFGLGPSGSVEEKKMWDDGLMSLDTIPVDIYGRDIAGGTVAETVPVPSRYPGSPGRFRASHGQPIGSPARSPPSQQSMYPASPGRQAPGQTWNTSLLLDVTAPSSSSGAAGGARSPELRARQQRPLNIPMIDTSGGSPVDDVSFSYINNLLSSPVTANAPSGFFDGLGQQLNGGGGAGNFEKGALSHHPLLLEERSSEPARSWAGTLLQRVSGASGGASRSGATFEPPLMMGMRRSYDDPNRTEQGYSLFG</sequence>
<evidence type="ECO:0000313" key="4">
    <source>
        <dbReference type="EMBL" id="KXS09396.1"/>
    </source>
</evidence>
<feature type="transmembrane region" description="Helical" evidence="2">
    <location>
        <begin position="126"/>
        <end position="150"/>
    </location>
</feature>
<feature type="compositionally biased region" description="Low complexity" evidence="1">
    <location>
        <begin position="502"/>
        <end position="515"/>
    </location>
</feature>
<keyword evidence="2" id="KW-0472">Membrane</keyword>